<proteinExistence type="predicted"/>
<keyword evidence="2" id="KW-1185">Reference proteome</keyword>
<evidence type="ECO:0000313" key="2">
    <source>
        <dbReference type="Proteomes" id="UP000242474"/>
    </source>
</evidence>
<dbReference type="EMBL" id="KZ303505">
    <property type="protein sequence ID" value="PIA15719.1"/>
    <property type="molecule type" value="Genomic_DNA"/>
</dbReference>
<sequence>MTIRSFFSQAKAKVKHRLAKIINNKFHSDPYKRQLGPKTCIEVIVPEQNSEPASYNSSTRVERTETRHNAHVKHTNKYRLSVNTDSFRVPFYATPNIEQNFPEPVQLPKPNLFILQQIAPQENDMTLTQLLMERARTLGDIESHYLPERWHDNHPSPFQSRIEDDVLFYCPELDNHLVNPETRIYDMDAPIILLAPPEIEEI</sequence>
<name>A0A2G5B9M4_COERN</name>
<evidence type="ECO:0000313" key="1">
    <source>
        <dbReference type="EMBL" id="PIA15719.1"/>
    </source>
</evidence>
<organism evidence="1 2">
    <name type="scientific">Coemansia reversa (strain ATCC 12441 / NRRL 1564)</name>
    <dbReference type="NCBI Taxonomy" id="763665"/>
    <lineage>
        <taxon>Eukaryota</taxon>
        <taxon>Fungi</taxon>
        <taxon>Fungi incertae sedis</taxon>
        <taxon>Zoopagomycota</taxon>
        <taxon>Kickxellomycotina</taxon>
        <taxon>Kickxellomycetes</taxon>
        <taxon>Kickxellales</taxon>
        <taxon>Kickxellaceae</taxon>
        <taxon>Coemansia</taxon>
    </lineage>
</organism>
<accession>A0A2G5B9M4</accession>
<gene>
    <name evidence="1" type="ORF">COEREDRAFT_9185</name>
</gene>
<dbReference type="OrthoDB" id="10381042at2759"/>
<dbReference type="AlphaFoldDB" id="A0A2G5B9M4"/>
<protein>
    <submittedName>
        <fullName evidence="1">Uncharacterized protein</fullName>
    </submittedName>
</protein>
<reference evidence="1 2" key="1">
    <citation type="journal article" date="2015" name="Genome Biol. Evol.">
        <title>Phylogenomic analyses indicate that early fungi evolved digesting cell walls of algal ancestors of land plants.</title>
        <authorList>
            <person name="Chang Y."/>
            <person name="Wang S."/>
            <person name="Sekimoto S."/>
            <person name="Aerts A.L."/>
            <person name="Choi C."/>
            <person name="Clum A."/>
            <person name="LaButti K.M."/>
            <person name="Lindquist E.A."/>
            <person name="Yee Ngan C."/>
            <person name="Ohm R.A."/>
            <person name="Salamov A.A."/>
            <person name="Grigoriev I.V."/>
            <person name="Spatafora J.W."/>
            <person name="Berbee M.L."/>
        </authorList>
    </citation>
    <scope>NUCLEOTIDE SEQUENCE [LARGE SCALE GENOMIC DNA]</scope>
    <source>
        <strain evidence="1 2">NRRL 1564</strain>
    </source>
</reference>
<dbReference type="Proteomes" id="UP000242474">
    <property type="component" value="Unassembled WGS sequence"/>
</dbReference>